<accession>A0A9W8PY96</accession>
<comment type="caution">
    <text evidence="5">The sequence shown here is derived from an EMBL/GenBank/DDBJ whole genome shotgun (WGS) entry which is preliminary data.</text>
</comment>
<dbReference type="InterPro" id="IPR000504">
    <property type="entry name" value="RRM_dom"/>
</dbReference>
<reference evidence="5" key="1">
    <citation type="submission" date="2022-10" db="EMBL/GenBank/DDBJ databases">
        <title>Fusarium specimens isolated from Avocado Roots.</title>
        <authorList>
            <person name="Stajich J."/>
            <person name="Roper C."/>
            <person name="Heimlech-Rivalta G."/>
        </authorList>
    </citation>
    <scope>NUCLEOTIDE SEQUENCE</scope>
    <source>
        <strain evidence="5">CF00143</strain>
    </source>
</reference>
<dbReference type="PANTHER" id="PTHR23189">
    <property type="entry name" value="RNA RECOGNITION MOTIF-CONTAINING"/>
    <property type="match status" value="1"/>
</dbReference>
<dbReference type="EMBL" id="JAPDHF010000002">
    <property type="protein sequence ID" value="KAJ4022193.1"/>
    <property type="molecule type" value="Genomic_DNA"/>
</dbReference>
<gene>
    <name evidence="5" type="ORF">NW766_001226</name>
</gene>
<dbReference type="InterPro" id="IPR007201">
    <property type="entry name" value="Mei2-like_Rrm_C"/>
</dbReference>
<dbReference type="InterPro" id="IPR035979">
    <property type="entry name" value="RBD_domain_sf"/>
</dbReference>
<dbReference type="GO" id="GO:0003723">
    <property type="term" value="F:RNA binding"/>
    <property type="evidence" value="ECO:0007669"/>
    <property type="project" value="UniProtKB-UniRule"/>
</dbReference>
<dbReference type="InterPro" id="IPR034862">
    <property type="entry name" value="Fungal_Mei2-like_RRM3"/>
</dbReference>
<evidence type="ECO:0000313" key="6">
    <source>
        <dbReference type="Proteomes" id="UP001152130"/>
    </source>
</evidence>
<dbReference type="CDD" id="cd12532">
    <property type="entry name" value="RRM3_MEI2_fungi"/>
    <property type="match status" value="1"/>
</dbReference>
<feature type="region of interest" description="Disordered" evidence="3">
    <location>
        <begin position="435"/>
        <end position="454"/>
    </location>
</feature>
<evidence type="ECO:0000256" key="1">
    <source>
        <dbReference type="ARBA" id="ARBA00022884"/>
    </source>
</evidence>
<organism evidence="5 6">
    <name type="scientific">Fusarium irregulare</name>
    <dbReference type="NCBI Taxonomy" id="2494466"/>
    <lineage>
        <taxon>Eukaryota</taxon>
        <taxon>Fungi</taxon>
        <taxon>Dikarya</taxon>
        <taxon>Ascomycota</taxon>
        <taxon>Pezizomycotina</taxon>
        <taxon>Sordariomycetes</taxon>
        <taxon>Hypocreomycetidae</taxon>
        <taxon>Hypocreales</taxon>
        <taxon>Nectriaceae</taxon>
        <taxon>Fusarium</taxon>
        <taxon>Fusarium incarnatum-equiseti species complex</taxon>
    </lineage>
</organism>
<evidence type="ECO:0000313" key="5">
    <source>
        <dbReference type="EMBL" id="KAJ4022193.1"/>
    </source>
</evidence>
<proteinExistence type="predicted"/>
<evidence type="ECO:0000256" key="3">
    <source>
        <dbReference type="SAM" id="MobiDB-lite"/>
    </source>
</evidence>
<dbReference type="AlphaFoldDB" id="A0A9W8PY96"/>
<keyword evidence="1 2" id="KW-0694">RNA-binding</keyword>
<dbReference type="PROSITE" id="PS50102">
    <property type="entry name" value="RRM"/>
    <property type="match status" value="1"/>
</dbReference>
<sequence>MTSRRETGHQNMSSPPEGALMDSFQGTPDTRLTVLSPGEGSISYHHGGGYGGGAYSGAGFASYNAYAPHGSITGDRTVSHFDRDPFVDATRADGLSPTASAFQPASTRSKGKKTAALLPEGSLVRANALSHEMGVSHRLEICDTPAPTPEEVHTFFKQLSEGGRKSYGSSHVETNGFHVYVCFEDIRDSISAFDAVRKADNHWLPVYVKVKPERLTKGMVRFCELRQLDITADVLDFAIMDPSHVDEIVQRTLTTFGSLFAVVRTVSYPTGGFRGVAEYCKSAKATIAFQNVRWIPVDGVMIYFSRPEDTYQGADGLTTNMNGLGLSGSGTSGIMPSLAPRAPEGNPWAPVAYQFSSGPFPAGPVYGNFYGNPTPAMTMNHSRFSSFAMGPPTGGHVGTSTGGHVGTSTGGYYGTSTGGYYGTSTGGYYGSSTGGHFGSSTSRRTPRAGRPMNPRVPNNIVDLYELMAGRDVRTTIMLRNIPNKVDQPLLKRIVDSSSFGKYDFMYLRIDFANDCNVGYAFINFVKAEYIIDFVQARANKRWNCFKSDKVAEVSYAKAIQGKDCLVQKFRNSSVMLEAAHYRPKLFYTVHCEDLTMVGQEEPFPGPDNQSKMKRSCENAEHVGLFTPTAGQHFREAQRHRHSQYDRGTRLADLEEATFKNFGREYRY</sequence>
<name>A0A9W8PY96_9HYPO</name>
<keyword evidence="6" id="KW-1185">Reference proteome</keyword>
<dbReference type="Pfam" id="PF04059">
    <property type="entry name" value="RRM_2"/>
    <property type="match status" value="1"/>
</dbReference>
<evidence type="ECO:0000256" key="2">
    <source>
        <dbReference type="PROSITE-ProRule" id="PRU00176"/>
    </source>
</evidence>
<feature type="domain" description="RRM" evidence="4">
    <location>
        <begin position="474"/>
        <end position="558"/>
    </location>
</feature>
<dbReference type="SUPFAM" id="SSF54928">
    <property type="entry name" value="RNA-binding domain, RBD"/>
    <property type="match status" value="1"/>
</dbReference>
<protein>
    <recommendedName>
        <fullName evidence="4">RRM domain-containing protein</fullName>
    </recommendedName>
</protein>
<evidence type="ECO:0000259" key="4">
    <source>
        <dbReference type="PROSITE" id="PS50102"/>
    </source>
</evidence>
<feature type="region of interest" description="Disordered" evidence="3">
    <location>
        <begin position="1"/>
        <end position="31"/>
    </location>
</feature>
<dbReference type="Proteomes" id="UP001152130">
    <property type="component" value="Unassembled WGS sequence"/>
</dbReference>